<dbReference type="Proteomes" id="UP000218542">
    <property type="component" value="Unassembled WGS sequence"/>
</dbReference>
<proteinExistence type="predicted"/>
<protein>
    <submittedName>
        <fullName evidence="1">Type I site-specific deoxyribonuclease</fullName>
    </submittedName>
</protein>
<organism evidence="1 2">
    <name type="scientific">Candidatus Scalindua japonica</name>
    <dbReference type="NCBI Taxonomy" id="1284222"/>
    <lineage>
        <taxon>Bacteria</taxon>
        <taxon>Pseudomonadati</taxon>
        <taxon>Planctomycetota</taxon>
        <taxon>Candidatus Brocadiia</taxon>
        <taxon>Candidatus Brocadiales</taxon>
        <taxon>Candidatus Scalinduaceae</taxon>
        <taxon>Candidatus Scalindua</taxon>
    </lineage>
</organism>
<gene>
    <name evidence="1" type="ORF">SCALIN_C25_0031</name>
</gene>
<keyword evidence="2" id="KW-1185">Reference proteome</keyword>
<evidence type="ECO:0000313" key="1">
    <source>
        <dbReference type="EMBL" id="GAX61584.1"/>
    </source>
</evidence>
<dbReference type="EMBL" id="BAOS01000025">
    <property type="protein sequence ID" value="GAX61584.1"/>
    <property type="molecule type" value="Genomic_DNA"/>
</dbReference>
<sequence length="45" mass="5246">MNKKDLSERDICTKYITPAIEKAGWDIQLQVREEVSLTKGRIIVR</sequence>
<dbReference type="AlphaFoldDB" id="A0A286U0D4"/>
<evidence type="ECO:0000313" key="2">
    <source>
        <dbReference type="Proteomes" id="UP000218542"/>
    </source>
</evidence>
<dbReference type="RefSeq" id="WP_162532309.1">
    <property type="nucleotide sequence ID" value="NZ_BAOS01000025.1"/>
</dbReference>
<name>A0A286U0D4_9BACT</name>
<accession>A0A286U0D4</accession>
<dbReference type="Gene3D" id="3.90.1570.30">
    <property type="match status" value="1"/>
</dbReference>
<reference evidence="2" key="1">
    <citation type="journal article" date="2017" name="Environ. Microbiol. Rep.">
        <title>Genetic Diversity of Marine Anaerobic Ammonium-Oxidizing Bacteria as Revealed by Genomic and Proteomic Analyses of 'Candidatus Scalindua japonica'.</title>
        <authorList>
            <person name="Oshiki M."/>
            <person name="Mizuto K."/>
            <person name="Kimura Z."/>
            <person name="Kindaichi T."/>
            <person name="Satoh H."/>
            <person name="Okabe S."/>
        </authorList>
    </citation>
    <scope>NUCLEOTIDE SEQUENCE [LARGE SCALE GENOMIC DNA]</scope>
    <source>
        <strain evidence="2">husup-a2</strain>
    </source>
</reference>
<comment type="caution">
    <text evidence="1">The sequence shown here is derived from an EMBL/GenBank/DDBJ whole genome shotgun (WGS) entry which is preliminary data.</text>
</comment>